<name>A0A1I3WEP8_9BURK</name>
<dbReference type="InterPro" id="IPR018748">
    <property type="entry name" value="DUF2300_secreted"/>
</dbReference>
<feature type="domain" description="DUF2300" evidence="2">
    <location>
        <begin position="172"/>
        <end position="285"/>
    </location>
</feature>
<organism evidence="3 4">
    <name type="scientific">Paraburkholderia megapolitana</name>
    <dbReference type="NCBI Taxonomy" id="420953"/>
    <lineage>
        <taxon>Bacteria</taxon>
        <taxon>Pseudomonadati</taxon>
        <taxon>Pseudomonadota</taxon>
        <taxon>Betaproteobacteria</taxon>
        <taxon>Burkholderiales</taxon>
        <taxon>Burkholderiaceae</taxon>
        <taxon>Paraburkholderia</taxon>
    </lineage>
</organism>
<proteinExistence type="predicted"/>
<dbReference type="Pfam" id="PF10062">
    <property type="entry name" value="DUF2300"/>
    <property type="match status" value="2"/>
</dbReference>
<protein>
    <submittedName>
        <fullName evidence="3">DUF2300 domain-containing protein YfaQ</fullName>
    </submittedName>
</protein>
<evidence type="ECO:0000313" key="3">
    <source>
        <dbReference type="EMBL" id="SFK05267.1"/>
    </source>
</evidence>
<dbReference type="STRING" id="420953.SAMN05192543_1188"/>
<dbReference type="Proteomes" id="UP000199548">
    <property type="component" value="Unassembled WGS sequence"/>
</dbReference>
<gene>
    <name evidence="3" type="ORF">SAMN05192543_1188</name>
</gene>
<sequence length="644" mass="68822">MTSVLRDTRSLLAGTMRPVRACALAWVSTLVLGAGGLHPADVFASAAAHAEASGVAHTPRVAAVAPVDPAPGLADASDTTIQASLPATNRMSLSGSKPSAEPLQFAWLRDGRAQYWRIDSRGTVGDQLSTQAAQPLPATVETPLGSVWKLFVYGYLVDRGIATPDYNCTGGDPEEVYCCMTGGHIDRERALVQSCGLFFEPARLHIDAADWRKYWSAAGAPAWLRDLRALQPAQRVAVADLLAALQAMPARPREAASSTLISVLTSGRGEGTVALYGSLLRAKTWTMPDPARPGASIGGAAGWLADGSPVWLGGPGGSARVLAAAAPRIAPLLAQTIVPDDAACVVVDFFTRYPVREVLPVQGSAAVPDGPLTGAYRVGFANGNWLRIESRGELLLQSDPGVAPRIIGRFGMNDYIARVVEREGDARDEEAAKALAVAARSYVVQHGTRERGCFRIDDSSSTQRVLAHPASAGARRAADLTDALVLTGVPVQYHHDKAAAGQMSWLDAKAAAQRGLTFDAILARTWPQATLTSFESPLAGDCQPVAGAREWLQRNASLWARRLNDEPGYETPDLPAVCAVTDGRPYADAQRNRVYIHRLRSEDDRIALAHEYIHLAFQHHPRGLDEGFVERTARALIRSEATVQ</sequence>
<evidence type="ECO:0000313" key="4">
    <source>
        <dbReference type="Proteomes" id="UP000199548"/>
    </source>
</evidence>
<evidence type="ECO:0000259" key="2">
    <source>
        <dbReference type="Pfam" id="PF10062"/>
    </source>
</evidence>
<dbReference type="EMBL" id="FOQU01000018">
    <property type="protein sequence ID" value="SFK05267.1"/>
    <property type="molecule type" value="Genomic_DNA"/>
</dbReference>
<feature type="domain" description="DUF2300" evidence="2">
    <location>
        <begin position="501"/>
        <end position="621"/>
    </location>
</feature>
<dbReference type="InterPro" id="IPR013693">
    <property type="entry name" value="SpoIID/LytB_N"/>
</dbReference>
<reference evidence="3 4" key="1">
    <citation type="submission" date="2016-10" db="EMBL/GenBank/DDBJ databases">
        <authorList>
            <person name="de Groot N.N."/>
        </authorList>
    </citation>
    <scope>NUCLEOTIDE SEQUENCE [LARGE SCALE GENOMIC DNA]</scope>
    <source>
        <strain evidence="3 4">LMG 23650</strain>
    </source>
</reference>
<keyword evidence="4" id="KW-1185">Reference proteome</keyword>
<dbReference type="InterPro" id="IPR012338">
    <property type="entry name" value="Beta-lactam/transpept-like"/>
</dbReference>
<accession>A0A1I3WEP8</accession>
<dbReference type="Pfam" id="PF08486">
    <property type="entry name" value="SpoIID"/>
    <property type="match status" value="1"/>
</dbReference>
<dbReference type="SUPFAM" id="SSF56601">
    <property type="entry name" value="beta-lactamase/transpeptidase-like"/>
    <property type="match status" value="1"/>
</dbReference>
<evidence type="ECO:0000259" key="1">
    <source>
        <dbReference type="Pfam" id="PF08486"/>
    </source>
</evidence>
<dbReference type="AlphaFoldDB" id="A0A1I3WEP8"/>
<feature type="domain" description="Sporulation stage II protein D amidase enhancer LytB N-terminal" evidence="1">
    <location>
        <begin position="407"/>
        <end position="486"/>
    </location>
</feature>